<comment type="catalytic activity">
    <reaction evidence="5">
        <text>O-phospho-L-seryl-[protein] + H2O = L-seryl-[protein] + phosphate</text>
        <dbReference type="Rhea" id="RHEA:20629"/>
        <dbReference type="Rhea" id="RHEA-COMP:9863"/>
        <dbReference type="Rhea" id="RHEA-COMP:11604"/>
        <dbReference type="ChEBI" id="CHEBI:15377"/>
        <dbReference type="ChEBI" id="CHEBI:29999"/>
        <dbReference type="ChEBI" id="CHEBI:43474"/>
        <dbReference type="ChEBI" id="CHEBI:83421"/>
        <dbReference type="EC" id="3.1.3.16"/>
    </reaction>
</comment>
<dbReference type="CDD" id="cd07521">
    <property type="entry name" value="HAD_FCP1-like"/>
    <property type="match status" value="1"/>
</dbReference>
<comment type="catalytic activity">
    <reaction evidence="6">
        <text>O-phospho-L-threonyl-[protein] + H2O = L-threonyl-[protein] + phosphate</text>
        <dbReference type="Rhea" id="RHEA:47004"/>
        <dbReference type="Rhea" id="RHEA-COMP:11060"/>
        <dbReference type="Rhea" id="RHEA-COMP:11605"/>
        <dbReference type="ChEBI" id="CHEBI:15377"/>
        <dbReference type="ChEBI" id="CHEBI:30013"/>
        <dbReference type="ChEBI" id="CHEBI:43474"/>
        <dbReference type="ChEBI" id="CHEBI:61977"/>
        <dbReference type="EC" id="3.1.3.16"/>
    </reaction>
</comment>
<dbReference type="PANTHER" id="PTHR23081">
    <property type="entry name" value="RNA POLYMERASE II CTD PHOSPHATASE"/>
    <property type="match status" value="1"/>
</dbReference>
<comment type="subcellular location">
    <subcellularLocation>
        <location evidence="1">Nucleus</location>
    </subcellularLocation>
</comment>
<protein>
    <recommendedName>
        <fullName evidence="2">protein-serine/threonine phosphatase</fullName>
        <ecNumber evidence="2">3.1.3.16</ecNumber>
    </recommendedName>
</protein>
<keyword evidence="4" id="KW-0539">Nucleus</keyword>
<dbReference type="GO" id="GO:0008420">
    <property type="term" value="F:RNA polymerase II CTD heptapeptide repeat phosphatase activity"/>
    <property type="evidence" value="ECO:0007669"/>
    <property type="project" value="InterPro"/>
</dbReference>
<reference evidence="8 9" key="1">
    <citation type="submission" date="2024-02" db="EMBL/GenBank/DDBJ databases">
        <title>High-quality chromosome-scale genome assembly of Pensacola bahiagrass (Paspalum notatum Flugge var. saurae).</title>
        <authorList>
            <person name="Vega J.M."/>
            <person name="Podio M."/>
            <person name="Orjuela J."/>
            <person name="Siena L.A."/>
            <person name="Pessino S.C."/>
            <person name="Combes M.C."/>
            <person name="Mariac C."/>
            <person name="Albertini E."/>
            <person name="Pupilli F."/>
            <person name="Ortiz J.P.A."/>
            <person name="Leblanc O."/>
        </authorList>
    </citation>
    <scope>NUCLEOTIDE SEQUENCE [LARGE SCALE GENOMIC DNA]</scope>
    <source>
        <strain evidence="8">R1</strain>
        <tissue evidence="8">Leaf</tissue>
    </source>
</reference>
<proteinExistence type="predicted"/>
<evidence type="ECO:0000259" key="7">
    <source>
        <dbReference type="PROSITE" id="PS50969"/>
    </source>
</evidence>
<dbReference type="PROSITE" id="PS50969">
    <property type="entry name" value="FCP1"/>
    <property type="match status" value="1"/>
</dbReference>
<keyword evidence="9" id="KW-1185">Reference proteome</keyword>
<dbReference type="PANTHER" id="PTHR23081:SF23">
    <property type="entry name" value="RNA POLYMERASE II C-TERMINAL DOMAIN PHOSPHATASE-LIKE"/>
    <property type="match status" value="1"/>
</dbReference>
<dbReference type="InterPro" id="IPR004274">
    <property type="entry name" value="FCP1_dom"/>
</dbReference>
<evidence type="ECO:0000256" key="4">
    <source>
        <dbReference type="ARBA" id="ARBA00023242"/>
    </source>
</evidence>
<dbReference type="InterPro" id="IPR039189">
    <property type="entry name" value="Fcp1"/>
</dbReference>
<sequence length="325" mass="35588">MSEMKGEGGKDGDDRPPHHGSVGGLCSRCGAEYKGAAYEFRSIIYDDDDDACCPQHPGFVNGFCSRGAAEEEDTEGSALGDIAGREVMNQAGAPDDAANFLSGFICSKCAAADEAGRSSSTLAAGNIYWAPAMLTSAPPTNVPRAPDRATLLRTKKLVLILDLDHTLLNSTRIDEFSAIEQEKGFTANLWADPRRGLFDVNPYGIPLVMKLRPFAGQFLKQASAMFQMYVYTSLDLEGQGYAREVVKLLDPDCLYLENRILSIQKCNRREPIISGADDSTVVILDDTYAAWPEHEDNLILMNRYHYFSSSCRNTNCRINSLAELG</sequence>
<evidence type="ECO:0000256" key="2">
    <source>
        <dbReference type="ARBA" id="ARBA00013081"/>
    </source>
</evidence>
<name>A0AAQ3TK08_PASNO</name>
<organism evidence="8 9">
    <name type="scientific">Paspalum notatum var. saurae</name>
    <dbReference type="NCBI Taxonomy" id="547442"/>
    <lineage>
        <taxon>Eukaryota</taxon>
        <taxon>Viridiplantae</taxon>
        <taxon>Streptophyta</taxon>
        <taxon>Embryophyta</taxon>
        <taxon>Tracheophyta</taxon>
        <taxon>Spermatophyta</taxon>
        <taxon>Magnoliopsida</taxon>
        <taxon>Liliopsida</taxon>
        <taxon>Poales</taxon>
        <taxon>Poaceae</taxon>
        <taxon>PACMAD clade</taxon>
        <taxon>Panicoideae</taxon>
        <taxon>Andropogonodae</taxon>
        <taxon>Paspaleae</taxon>
        <taxon>Paspalinae</taxon>
        <taxon>Paspalum</taxon>
    </lineage>
</organism>
<evidence type="ECO:0000256" key="6">
    <source>
        <dbReference type="ARBA" id="ARBA00048336"/>
    </source>
</evidence>
<dbReference type="SUPFAM" id="SSF56784">
    <property type="entry name" value="HAD-like"/>
    <property type="match status" value="1"/>
</dbReference>
<feature type="domain" description="FCP1 homology" evidence="7">
    <location>
        <begin position="152"/>
        <end position="324"/>
    </location>
</feature>
<dbReference type="InterPro" id="IPR036412">
    <property type="entry name" value="HAD-like_sf"/>
</dbReference>
<evidence type="ECO:0000313" key="9">
    <source>
        <dbReference type="Proteomes" id="UP001341281"/>
    </source>
</evidence>
<keyword evidence="3" id="KW-0378">Hydrolase</keyword>
<evidence type="ECO:0000256" key="5">
    <source>
        <dbReference type="ARBA" id="ARBA00047761"/>
    </source>
</evidence>
<dbReference type="SMART" id="SM00577">
    <property type="entry name" value="CPDc"/>
    <property type="match status" value="1"/>
</dbReference>
<dbReference type="EC" id="3.1.3.16" evidence="2"/>
<dbReference type="Pfam" id="PF03031">
    <property type="entry name" value="NIF"/>
    <property type="match status" value="1"/>
</dbReference>
<dbReference type="Gene3D" id="3.40.50.1000">
    <property type="entry name" value="HAD superfamily/HAD-like"/>
    <property type="match status" value="1"/>
</dbReference>
<accession>A0AAQ3TK08</accession>
<gene>
    <name evidence="8" type="ORF">U9M48_021610</name>
</gene>
<dbReference type="Proteomes" id="UP001341281">
    <property type="component" value="Chromosome 05"/>
</dbReference>
<dbReference type="EMBL" id="CP144749">
    <property type="protein sequence ID" value="WVZ73284.1"/>
    <property type="molecule type" value="Genomic_DNA"/>
</dbReference>
<evidence type="ECO:0000256" key="3">
    <source>
        <dbReference type="ARBA" id="ARBA00022801"/>
    </source>
</evidence>
<dbReference type="GO" id="GO:0005634">
    <property type="term" value="C:nucleus"/>
    <property type="evidence" value="ECO:0007669"/>
    <property type="project" value="UniProtKB-SubCell"/>
</dbReference>
<evidence type="ECO:0000313" key="8">
    <source>
        <dbReference type="EMBL" id="WVZ73284.1"/>
    </source>
</evidence>
<dbReference type="AlphaFoldDB" id="A0AAQ3TK08"/>
<evidence type="ECO:0000256" key="1">
    <source>
        <dbReference type="ARBA" id="ARBA00004123"/>
    </source>
</evidence>
<dbReference type="InterPro" id="IPR023214">
    <property type="entry name" value="HAD_sf"/>
</dbReference>